<comment type="similarity">
    <text evidence="2">Belongs to the polysaccharide lyase 1 family.</text>
</comment>
<name>A0AA86T0X8_9FABA</name>
<protein>
    <submittedName>
        <fullName evidence="5">Uncharacterized protein</fullName>
    </submittedName>
</protein>
<dbReference type="Proteomes" id="UP001189624">
    <property type="component" value="Chromosome 6"/>
</dbReference>
<evidence type="ECO:0000256" key="1">
    <source>
        <dbReference type="ARBA" id="ARBA00004191"/>
    </source>
</evidence>
<evidence type="ECO:0000256" key="2">
    <source>
        <dbReference type="ARBA" id="ARBA00010980"/>
    </source>
</evidence>
<dbReference type="AlphaFoldDB" id="A0AA86T0X8"/>
<organism evidence="5 6">
    <name type="scientific">Sphenostylis stenocarpa</name>
    <dbReference type="NCBI Taxonomy" id="92480"/>
    <lineage>
        <taxon>Eukaryota</taxon>
        <taxon>Viridiplantae</taxon>
        <taxon>Streptophyta</taxon>
        <taxon>Embryophyta</taxon>
        <taxon>Tracheophyta</taxon>
        <taxon>Spermatophyta</taxon>
        <taxon>Magnoliopsida</taxon>
        <taxon>eudicotyledons</taxon>
        <taxon>Gunneridae</taxon>
        <taxon>Pentapetalae</taxon>
        <taxon>rosids</taxon>
        <taxon>fabids</taxon>
        <taxon>Fabales</taxon>
        <taxon>Fabaceae</taxon>
        <taxon>Papilionoideae</taxon>
        <taxon>50 kb inversion clade</taxon>
        <taxon>NPAAA clade</taxon>
        <taxon>indigoferoid/millettioid clade</taxon>
        <taxon>Phaseoleae</taxon>
        <taxon>Sphenostylis</taxon>
    </lineage>
</organism>
<accession>A0AA86T0X8</accession>
<keyword evidence="6" id="KW-1185">Reference proteome</keyword>
<dbReference type="Gene3D" id="2.160.20.10">
    <property type="entry name" value="Single-stranded right-handed beta-helix, Pectin lyase-like"/>
    <property type="match status" value="1"/>
</dbReference>
<keyword evidence="3" id="KW-0134">Cell wall</keyword>
<gene>
    <name evidence="5" type="ORF">AYBTSS11_LOCUS19301</name>
</gene>
<dbReference type="Gramene" id="rna-AYBTSS11_LOCUS19301">
    <property type="protein sequence ID" value="CAJ1962537.1"/>
    <property type="gene ID" value="gene-AYBTSS11_LOCUS19301"/>
</dbReference>
<dbReference type="PRINTS" id="PR00807">
    <property type="entry name" value="AMBALLERGEN"/>
</dbReference>
<evidence type="ECO:0000313" key="6">
    <source>
        <dbReference type="Proteomes" id="UP001189624"/>
    </source>
</evidence>
<keyword evidence="4" id="KW-0732">Signal</keyword>
<proteinExistence type="inferred from homology"/>
<evidence type="ECO:0000256" key="4">
    <source>
        <dbReference type="ARBA" id="ARBA00022729"/>
    </source>
</evidence>
<dbReference type="InterPro" id="IPR018082">
    <property type="entry name" value="AmbAllergen"/>
</dbReference>
<dbReference type="InterPro" id="IPR012334">
    <property type="entry name" value="Pectin_lyas_fold"/>
</dbReference>
<comment type="subcellular location">
    <subcellularLocation>
        <location evidence="1">Secreted</location>
        <location evidence="1">Cell wall</location>
    </subcellularLocation>
</comment>
<reference evidence="5" key="1">
    <citation type="submission" date="2023-10" db="EMBL/GenBank/DDBJ databases">
        <authorList>
            <person name="Domelevo Entfellner J.-B."/>
        </authorList>
    </citation>
    <scope>NUCLEOTIDE SEQUENCE</scope>
</reference>
<evidence type="ECO:0000313" key="5">
    <source>
        <dbReference type="EMBL" id="CAJ1962537.1"/>
    </source>
</evidence>
<evidence type="ECO:0000256" key="3">
    <source>
        <dbReference type="ARBA" id="ARBA00022512"/>
    </source>
</evidence>
<sequence length="102" mass="11540">MIRIELQDPHPFSWMWTLNNPAKKQVTKREMMGKLKNWKRRSYKDAFLNGGHFVPSGYGSCDPNYSPSQFFTAVPASLVPAITLNTGPLTCVVDAIWNHASE</sequence>
<keyword evidence="3" id="KW-0964">Secreted</keyword>
<dbReference type="EMBL" id="OY731403">
    <property type="protein sequence ID" value="CAJ1962537.1"/>
    <property type="molecule type" value="Genomic_DNA"/>
</dbReference>